<gene>
    <name evidence="1" type="ORF">CPELLU_LOCUS441</name>
</gene>
<evidence type="ECO:0000313" key="1">
    <source>
        <dbReference type="EMBL" id="CAG8457063.1"/>
    </source>
</evidence>
<dbReference type="Proteomes" id="UP000789759">
    <property type="component" value="Unassembled WGS sequence"/>
</dbReference>
<name>A0A9N8VIS2_9GLOM</name>
<accession>A0A9N8VIS2</accession>
<dbReference type="AlphaFoldDB" id="A0A9N8VIS2"/>
<reference evidence="1" key="1">
    <citation type="submission" date="2021-06" db="EMBL/GenBank/DDBJ databases">
        <authorList>
            <person name="Kallberg Y."/>
            <person name="Tangrot J."/>
            <person name="Rosling A."/>
        </authorList>
    </citation>
    <scope>NUCLEOTIDE SEQUENCE</scope>
    <source>
        <strain evidence="1">FL966</strain>
    </source>
</reference>
<protein>
    <submittedName>
        <fullName evidence="1">3025_t:CDS:1</fullName>
    </submittedName>
</protein>
<sequence>MKLVVLLYMMETEIQHIFRTLKQFSDRIFETQTVQVTSNFNYTNSGNTALLKDVMNLDVRLFV</sequence>
<dbReference type="EMBL" id="CAJVQA010000125">
    <property type="protein sequence ID" value="CAG8457063.1"/>
    <property type="molecule type" value="Genomic_DNA"/>
</dbReference>
<organism evidence="1 2">
    <name type="scientific">Cetraspora pellucida</name>
    <dbReference type="NCBI Taxonomy" id="1433469"/>
    <lineage>
        <taxon>Eukaryota</taxon>
        <taxon>Fungi</taxon>
        <taxon>Fungi incertae sedis</taxon>
        <taxon>Mucoromycota</taxon>
        <taxon>Glomeromycotina</taxon>
        <taxon>Glomeromycetes</taxon>
        <taxon>Diversisporales</taxon>
        <taxon>Gigasporaceae</taxon>
        <taxon>Cetraspora</taxon>
    </lineage>
</organism>
<keyword evidence="2" id="KW-1185">Reference proteome</keyword>
<evidence type="ECO:0000313" key="2">
    <source>
        <dbReference type="Proteomes" id="UP000789759"/>
    </source>
</evidence>
<proteinExistence type="predicted"/>
<comment type="caution">
    <text evidence="1">The sequence shown here is derived from an EMBL/GenBank/DDBJ whole genome shotgun (WGS) entry which is preliminary data.</text>
</comment>